<accession>A0A927EBX6</accession>
<reference evidence="2" key="1">
    <citation type="submission" date="2020-09" db="EMBL/GenBank/DDBJ databases">
        <title>Bosea spartocytisi sp. nov. a root nodule endophyte of Spartocytisus supranubius in the high mountain ecosystem fo the Teide National Park (Canary Islands, Spain).</title>
        <authorList>
            <person name="Pulido-Suarez L."/>
            <person name="Peix A."/>
            <person name="Igual J.M."/>
            <person name="Socas-Perez N."/>
            <person name="Velazquez E."/>
            <person name="Flores-Felix J.D."/>
            <person name="Leon-Barrios M."/>
        </authorList>
    </citation>
    <scope>NUCLEOTIDE SEQUENCE</scope>
    <source>
        <strain evidence="2">SSUT16</strain>
    </source>
</reference>
<proteinExistence type="predicted"/>
<comment type="caution">
    <text evidence="2">The sequence shown here is derived from an EMBL/GenBank/DDBJ whole genome shotgun (WGS) entry which is preliminary data.</text>
</comment>
<dbReference type="RefSeq" id="WP_112762618.1">
    <property type="nucleotide sequence ID" value="NZ_JACXWY010000019.1"/>
</dbReference>
<dbReference type="EMBL" id="JACXWY010000019">
    <property type="protein sequence ID" value="MBD3848478.1"/>
    <property type="molecule type" value="Genomic_DNA"/>
</dbReference>
<feature type="compositionally biased region" description="Basic and acidic residues" evidence="1">
    <location>
        <begin position="124"/>
        <end position="139"/>
    </location>
</feature>
<evidence type="ECO:0000313" key="3">
    <source>
        <dbReference type="Proteomes" id="UP000619295"/>
    </source>
</evidence>
<keyword evidence="3" id="KW-1185">Reference proteome</keyword>
<protein>
    <submittedName>
        <fullName evidence="2">Uncharacterized protein</fullName>
    </submittedName>
</protein>
<evidence type="ECO:0000256" key="1">
    <source>
        <dbReference type="SAM" id="MobiDB-lite"/>
    </source>
</evidence>
<name>A0A927EBX6_9HYPH</name>
<gene>
    <name evidence="2" type="ORF">IED13_22505</name>
</gene>
<dbReference type="Proteomes" id="UP000619295">
    <property type="component" value="Unassembled WGS sequence"/>
</dbReference>
<feature type="region of interest" description="Disordered" evidence="1">
    <location>
        <begin position="112"/>
        <end position="139"/>
    </location>
</feature>
<dbReference type="AlphaFoldDB" id="A0A927EBX6"/>
<sequence length="139" mass="15444">MSEITSEFELICSKSDMAWTALQRQYADRLTAPEIDFLFARLVLGLTAPFYAEREPALHFTACNALVGRKLPPERAHAALRTVPKAGEPWIERAFDLAEEHGTKIAATLKEQRDQTDQINAKADAAHRELSSGAKEHVG</sequence>
<evidence type="ECO:0000313" key="2">
    <source>
        <dbReference type="EMBL" id="MBD3848478.1"/>
    </source>
</evidence>
<organism evidence="2 3">
    <name type="scientific">Bosea spartocytisi</name>
    <dbReference type="NCBI Taxonomy" id="2773451"/>
    <lineage>
        <taxon>Bacteria</taxon>
        <taxon>Pseudomonadati</taxon>
        <taxon>Pseudomonadota</taxon>
        <taxon>Alphaproteobacteria</taxon>
        <taxon>Hyphomicrobiales</taxon>
        <taxon>Boseaceae</taxon>
        <taxon>Bosea</taxon>
    </lineage>
</organism>